<keyword evidence="2" id="KW-1185">Reference proteome</keyword>
<organism evidence="1 2">
    <name type="scientific">Sclerotinia nivalis</name>
    <dbReference type="NCBI Taxonomy" id="352851"/>
    <lineage>
        <taxon>Eukaryota</taxon>
        <taxon>Fungi</taxon>
        <taxon>Dikarya</taxon>
        <taxon>Ascomycota</taxon>
        <taxon>Pezizomycotina</taxon>
        <taxon>Leotiomycetes</taxon>
        <taxon>Helotiales</taxon>
        <taxon>Sclerotiniaceae</taxon>
        <taxon>Sclerotinia</taxon>
    </lineage>
</organism>
<protein>
    <submittedName>
        <fullName evidence="1">Uncharacterized protein</fullName>
    </submittedName>
</protein>
<gene>
    <name evidence="1" type="ORF">OCU04_010909</name>
</gene>
<comment type="caution">
    <text evidence="1">The sequence shown here is derived from an EMBL/GenBank/DDBJ whole genome shotgun (WGS) entry which is preliminary data.</text>
</comment>
<accession>A0A9X0AGP3</accession>
<evidence type="ECO:0000313" key="1">
    <source>
        <dbReference type="EMBL" id="KAJ8060598.1"/>
    </source>
</evidence>
<dbReference type="AlphaFoldDB" id="A0A9X0AGP3"/>
<reference evidence="1" key="1">
    <citation type="submission" date="2022-11" db="EMBL/GenBank/DDBJ databases">
        <title>Genome Resource of Sclerotinia nivalis Strain SnTB1, a Plant Pathogen Isolated from American Ginseng.</title>
        <authorList>
            <person name="Fan S."/>
        </authorList>
    </citation>
    <scope>NUCLEOTIDE SEQUENCE</scope>
    <source>
        <strain evidence="1">SnTB1</strain>
    </source>
</reference>
<sequence length="118" mass="13400">MATTELPSKLNSCRHVILHHHFQPSSDFFTDFNQAHLFRPRKCLIYSPLSGCPFCAFKESILLLKSFWMCSGGLSPRCITSGGDAENPVHRVLQPRIVRSLMDETRKVYGNSVQKSMN</sequence>
<dbReference type="Proteomes" id="UP001152300">
    <property type="component" value="Unassembled WGS sequence"/>
</dbReference>
<evidence type="ECO:0000313" key="2">
    <source>
        <dbReference type="Proteomes" id="UP001152300"/>
    </source>
</evidence>
<proteinExistence type="predicted"/>
<name>A0A9X0AGP3_9HELO</name>
<dbReference type="EMBL" id="JAPEIS010000013">
    <property type="protein sequence ID" value="KAJ8060598.1"/>
    <property type="molecule type" value="Genomic_DNA"/>
</dbReference>